<evidence type="ECO:0000259" key="2">
    <source>
        <dbReference type="Pfam" id="PF07732"/>
    </source>
</evidence>
<dbReference type="InterPro" id="IPR006311">
    <property type="entry name" value="TAT_signal"/>
</dbReference>
<dbReference type="PROSITE" id="PS51318">
    <property type="entry name" value="TAT"/>
    <property type="match status" value="1"/>
</dbReference>
<dbReference type="Gene3D" id="2.60.40.420">
    <property type="entry name" value="Cupredoxins - blue copper proteins"/>
    <property type="match status" value="1"/>
</dbReference>
<feature type="chain" id="PRO_5036966192" description="Plastocyanin-like domain-containing protein" evidence="1">
    <location>
        <begin position="27"/>
        <end position="184"/>
    </location>
</feature>
<dbReference type="GO" id="GO:0016491">
    <property type="term" value="F:oxidoreductase activity"/>
    <property type="evidence" value="ECO:0007669"/>
    <property type="project" value="TreeGrafter"/>
</dbReference>
<keyword evidence="4" id="KW-1185">Reference proteome</keyword>
<dbReference type="InterPro" id="IPR008972">
    <property type="entry name" value="Cupredoxin"/>
</dbReference>
<dbReference type="CDD" id="cd13860">
    <property type="entry name" value="CuRO_1_2dMco_1"/>
    <property type="match status" value="1"/>
</dbReference>
<proteinExistence type="predicted"/>
<comment type="caution">
    <text evidence="3">The sequence shown here is derived from an EMBL/GenBank/DDBJ whole genome shotgun (WGS) entry which is preliminary data.</text>
</comment>
<keyword evidence="1" id="KW-0732">Signal</keyword>
<dbReference type="AlphaFoldDB" id="A0A916SLU9"/>
<dbReference type="Pfam" id="PF07732">
    <property type="entry name" value="Cu-oxidase_3"/>
    <property type="match status" value="1"/>
</dbReference>
<protein>
    <recommendedName>
        <fullName evidence="2">Plastocyanin-like domain-containing protein</fullName>
    </recommendedName>
</protein>
<dbReference type="InterPro" id="IPR045087">
    <property type="entry name" value="Cu-oxidase_fam"/>
</dbReference>
<gene>
    <name evidence="3" type="ORF">GCM10011491_34990</name>
</gene>
<evidence type="ECO:0000256" key="1">
    <source>
        <dbReference type="SAM" id="SignalP"/>
    </source>
</evidence>
<evidence type="ECO:0000313" key="3">
    <source>
        <dbReference type="EMBL" id="GGB03901.1"/>
    </source>
</evidence>
<feature type="domain" description="Plastocyanin-like" evidence="2">
    <location>
        <begin position="88"/>
        <end position="174"/>
    </location>
</feature>
<dbReference type="Proteomes" id="UP000646478">
    <property type="component" value="Unassembled WGS sequence"/>
</dbReference>
<organism evidence="3 4">
    <name type="scientific">Brucella endophytica</name>
    <dbReference type="NCBI Taxonomy" id="1963359"/>
    <lineage>
        <taxon>Bacteria</taxon>
        <taxon>Pseudomonadati</taxon>
        <taxon>Pseudomonadota</taxon>
        <taxon>Alphaproteobacteria</taxon>
        <taxon>Hyphomicrobiales</taxon>
        <taxon>Brucellaceae</taxon>
        <taxon>Brucella/Ochrobactrum group</taxon>
        <taxon>Brucella</taxon>
    </lineage>
</organism>
<name>A0A916SLU9_9HYPH</name>
<evidence type="ECO:0000313" key="4">
    <source>
        <dbReference type="Proteomes" id="UP000646478"/>
    </source>
</evidence>
<dbReference type="InterPro" id="IPR011707">
    <property type="entry name" value="Cu-oxidase-like_N"/>
</dbReference>
<dbReference type="PANTHER" id="PTHR11709">
    <property type="entry name" value="MULTI-COPPER OXIDASE"/>
    <property type="match status" value="1"/>
</dbReference>
<feature type="signal peptide" evidence="1">
    <location>
        <begin position="1"/>
        <end position="26"/>
    </location>
</feature>
<reference evidence="3" key="2">
    <citation type="submission" date="2020-09" db="EMBL/GenBank/DDBJ databases">
        <authorList>
            <person name="Sun Q."/>
            <person name="Zhou Y."/>
        </authorList>
    </citation>
    <scope>NUCLEOTIDE SEQUENCE</scope>
    <source>
        <strain evidence="3">CGMCC 1.15082</strain>
    </source>
</reference>
<dbReference type="SUPFAM" id="SSF49503">
    <property type="entry name" value="Cupredoxins"/>
    <property type="match status" value="1"/>
</dbReference>
<accession>A0A916SLU9</accession>
<dbReference type="EMBL" id="BMHH01000017">
    <property type="protein sequence ID" value="GGB03901.1"/>
    <property type="molecule type" value="Genomic_DNA"/>
</dbReference>
<dbReference type="GO" id="GO:0005507">
    <property type="term" value="F:copper ion binding"/>
    <property type="evidence" value="ECO:0007669"/>
    <property type="project" value="InterPro"/>
</dbReference>
<reference evidence="3" key="1">
    <citation type="journal article" date="2014" name="Int. J. Syst. Evol. Microbiol.">
        <title>Complete genome sequence of Corynebacterium casei LMG S-19264T (=DSM 44701T), isolated from a smear-ripened cheese.</title>
        <authorList>
            <consortium name="US DOE Joint Genome Institute (JGI-PGF)"/>
            <person name="Walter F."/>
            <person name="Albersmeier A."/>
            <person name="Kalinowski J."/>
            <person name="Ruckert C."/>
        </authorList>
    </citation>
    <scope>NUCLEOTIDE SEQUENCE</scope>
    <source>
        <strain evidence="3">CGMCC 1.15082</strain>
    </source>
</reference>
<sequence>MTVSRRNFLGAAALISAGAVSGRVQAASIPEAATMREPTMQPPLVPTTGPDYQPVVTLNGWTLPWRMNGDWKEFHLVAEPVVREMAPGMVAHLWGYNGQSPGPTLEAVEGDKVRIFVTNKLPEHTTVHWHGQLLPNGMDGVGGLTQPHIKPGQTFVYEFRLQKSGTFMYHPHADEMPNPSGPKP</sequence>